<evidence type="ECO:0000259" key="6">
    <source>
        <dbReference type="Pfam" id="PF02278"/>
    </source>
</evidence>
<evidence type="ECO:0000256" key="3">
    <source>
        <dbReference type="ARBA" id="ARBA00011245"/>
    </source>
</evidence>
<evidence type="ECO:0000259" key="7">
    <source>
        <dbReference type="Pfam" id="PF08124"/>
    </source>
</evidence>
<dbReference type="GO" id="GO:0016837">
    <property type="term" value="F:carbon-oxygen lyase activity, acting on polysaccharides"/>
    <property type="evidence" value="ECO:0007669"/>
    <property type="project" value="UniProtKB-ARBA"/>
</dbReference>
<comment type="caution">
    <text evidence="8">The sequence shown here is derived from an EMBL/GenBank/DDBJ whole genome shotgun (WGS) entry which is preliminary data.</text>
</comment>
<evidence type="ECO:0000256" key="4">
    <source>
        <dbReference type="ARBA" id="ARBA00022837"/>
    </source>
</evidence>
<accession>U6RN45</accession>
<dbReference type="InterPro" id="IPR003159">
    <property type="entry name" value="Lyase_8_central_dom"/>
</dbReference>
<dbReference type="InterPro" id="IPR011013">
    <property type="entry name" value="Gal_mutarotase_sf_dom"/>
</dbReference>
<feature type="active site" evidence="5">
    <location>
        <position position="260"/>
    </location>
</feature>
<dbReference type="InterPro" id="IPR014718">
    <property type="entry name" value="GH-type_carb-bd"/>
</dbReference>
<protein>
    <recommendedName>
        <fullName evidence="10">Chondroitin AC lyase</fullName>
    </recommendedName>
</protein>
<evidence type="ECO:0000313" key="8">
    <source>
        <dbReference type="EMBL" id="EOA58014.1"/>
    </source>
</evidence>
<dbReference type="SUPFAM" id="SSF74650">
    <property type="entry name" value="Galactose mutarotase-like"/>
    <property type="match status" value="1"/>
</dbReference>
<dbReference type="eggNOG" id="COG5492">
    <property type="taxonomic scope" value="Bacteria"/>
</dbReference>
<evidence type="ECO:0000256" key="5">
    <source>
        <dbReference type="PIRSR" id="PIRSR638970-1"/>
    </source>
</evidence>
<dbReference type="Pfam" id="PF08124">
    <property type="entry name" value="Lyase_8_N"/>
    <property type="match status" value="1"/>
</dbReference>
<dbReference type="GO" id="GO:0030246">
    <property type="term" value="F:carbohydrate binding"/>
    <property type="evidence" value="ECO:0007669"/>
    <property type="project" value="InterPro"/>
</dbReference>
<keyword evidence="9" id="KW-1185">Reference proteome</keyword>
<organism evidence="8 9">
    <name type="scientific">Phocaeicola massiliensis B84634 = Timone 84634 = DSM 17679 = JCM 13223</name>
    <dbReference type="NCBI Taxonomy" id="1121098"/>
    <lineage>
        <taxon>Bacteria</taxon>
        <taxon>Pseudomonadati</taxon>
        <taxon>Bacteroidota</taxon>
        <taxon>Bacteroidia</taxon>
        <taxon>Bacteroidales</taxon>
        <taxon>Bacteroidaceae</taxon>
        <taxon>Phocaeicola</taxon>
    </lineage>
</organism>
<dbReference type="GO" id="GO:0005975">
    <property type="term" value="P:carbohydrate metabolic process"/>
    <property type="evidence" value="ECO:0007669"/>
    <property type="project" value="InterPro"/>
</dbReference>
<dbReference type="InterPro" id="IPR038970">
    <property type="entry name" value="Lyase_8"/>
</dbReference>
<dbReference type="InterPro" id="IPR008929">
    <property type="entry name" value="Chondroitin_lyas"/>
</dbReference>
<evidence type="ECO:0000256" key="1">
    <source>
        <dbReference type="ARBA" id="ARBA00001913"/>
    </source>
</evidence>
<proteinExistence type="inferred from homology"/>
<comment type="similarity">
    <text evidence="2">Belongs to the polysaccharide lyase 8 family.</text>
</comment>
<dbReference type="GO" id="GO:0005576">
    <property type="term" value="C:extracellular region"/>
    <property type="evidence" value="ECO:0007669"/>
    <property type="project" value="InterPro"/>
</dbReference>
<evidence type="ECO:0008006" key="10">
    <source>
        <dbReference type="Google" id="ProtNLM"/>
    </source>
</evidence>
<dbReference type="EMBL" id="AQHY01000006">
    <property type="protein sequence ID" value="EOA58014.1"/>
    <property type="molecule type" value="Genomic_DNA"/>
</dbReference>
<dbReference type="PANTHER" id="PTHR38481">
    <property type="entry name" value="HYALURONATE LYASE"/>
    <property type="match status" value="1"/>
</dbReference>
<dbReference type="PANTHER" id="PTHR38481:SF1">
    <property type="entry name" value="HYALURONATE LYASE"/>
    <property type="match status" value="1"/>
</dbReference>
<dbReference type="AlphaFoldDB" id="U6RN45"/>
<dbReference type="Proteomes" id="UP000017831">
    <property type="component" value="Unassembled WGS sequence"/>
</dbReference>
<feature type="active site" evidence="5">
    <location>
        <position position="251"/>
    </location>
</feature>
<dbReference type="InterPro" id="IPR012970">
    <property type="entry name" value="Lyase_8_alpha_N"/>
</dbReference>
<evidence type="ECO:0000256" key="2">
    <source>
        <dbReference type="ARBA" id="ARBA00006699"/>
    </source>
</evidence>
<dbReference type="STRING" id="1121098.HMPREF1534_00391"/>
<reference evidence="8 9" key="1">
    <citation type="submission" date="2013-04" db="EMBL/GenBank/DDBJ databases">
        <title>The Genome Sequence of Bacteroides massiliensis DSM 17679.</title>
        <authorList>
            <consortium name="The Broad Institute Genomics Platform"/>
            <person name="Earl A."/>
            <person name="Ward D."/>
            <person name="Feldgarden M."/>
            <person name="Gevers D."/>
            <person name="Martens E."/>
            <person name="Fenner L."/>
            <person name="Roux V."/>
            <person name="Mallet M.N."/>
            <person name="Raoult D."/>
            <person name="Walker B."/>
            <person name="Young S."/>
            <person name="Zeng Q."/>
            <person name="Gargeya S."/>
            <person name="Fitzgerald M."/>
            <person name="Haas B."/>
            <person name="Abouelleil A."/>
            <person name="Allen A.W."/>
            <person name="Alvarado L."/>
            <person name="Arachchi H.M."/>
            <person name="Berlin A.M."/>
            <person name="Chapman S.B."/>
            <person name="Gainer-Dewar J."/>
            <person name="Goldberg J."/>
            <person name="Griggs A."/>
            <person name="Gujja S."/>
            <person name="Hansen M."/>
            <person name="Howarth C."/>
            <person name="Imamovic A."/>
            <person name="Ireland A."/>
            <person name="Larimer J."/>
            <person name="McCowan C."/>
            <person name="Murphy C."/>
            <person name="Pearson M."/>
            <person name="Poon T.W."/>
            <person name="Priest M."/>
            <person name="Roberts A."/>
            <person name="Saif S."/>
            <person name="Shea T."/>
            <person name="Sisk P."/>
            <person name="Sykes S."/>
            <person name="Wortman J."/>
            <person name="Nusbaum C."/>
            <person name="Birren B."/>
        </authorList>
    </citation>
    <scope>NUCLEOTIDE SEQUENCE [LARGE SCALE GENOMIC DNA]</scope>
    <source>
        <strain evidence="9">B84634 / Timone 84634 / DSM 17679 / JCM 13223</strain>
    </source>
</reference>
<keyword evidence="4" id="KW-0106">Calcium</keyword>
<dbReference type="Pfam" id="PF02278">
    <property type="entry name" value="Lyase_8"/>
    <property type="match status" value="1"/>
</dbReference>
<comment type="subunit">
    <text evidence="3">Monomer.</text>
</comment>
<name>U6RN45_9BACT</name>
<dbReference type="Gene3D" id="2.70.98.10">
    <property type="match status" value="1"/>
</dbReference>
<dbReference type="SUPFAM" id="SSF48230">
    <property type="entry name" value="Chondroitin AC/alginate lyase"/>
    <property type="match status" value="1"/>
</dbReference>
<dbReference type="RefSeq" id="WP_005936408.1">
    <property type="nucleotide sequence ID" value="NZ_KB890338.1"/>
</dbReference>
<feature type="domain" description="Polysaccharide lyase family 8 central" evidence="6">
    <location>
        <begin position="350"/>
        <end position="597"/>
    </location>
</feature>
<dbReference type="Gene3D" id="1.50.10.100">
    <property type="entry name" value="Chondroitin AC/alginate lyase"/>
    <property type="match status" value="1"/>
</dbReference>
<evidence type="ECO:0000313" key="9">
    <source>
        <dbReference type="Proteomes" id="UP000017831"/>
    </source>
</evidence>
<sequence length="677" mass="76835">MSNILKLTLICSLIFHVLMGKAAGVGELKQIKENYRQMLIPSSIEQDSLLSDLIKIKPEKEMSDQAVVELHQLYPFDLKKIDGYLSLMSADGSWTDINYADTKRSGWEPKLHAERILELSKLYYSKTTEHYHSEKVKEAIHLALKYWFDTKPRCLNWWYNQIGIPKTLGAAFILLEEQLTDQEHRAAVAVMENAKFGMTGQNKVWLAGNVLIRALLQNDADLVKAARDAIASEIVLGRKEGIKDDWSFHQHGPQQQFGNYGLSFVTGMSFFFQLFKDTDYEFTGQQREILVSLIDKGYRWVIWNRYMDVSSLGRQFFHNAQIHKAYSLAFAAEDMGLAGFPAHGNTLIGHKHFDDSDYTVHRSKDWMSSVKMASRRVIGTELVNEDNLKGYYLGDGATYYYVRGDEYLEVFPFWDWRKIPGVTSYEDIAPMPNVNVTRSGNNSDLVGGLSNGKIGMTAMELNRDGLEAHKVWLFADKFVFCLGADIHSDTTLCVTTSIDQRSKSGELYVWNKKKWSAITGAEAFRQKDLRFFHDAVGYIVLDGDTCVAQSEEREGRWSDFMGMYTPATLHGEVAALHLRHGVKPSGASYQYIVLPAATKKEVEEFDPKMIRVIKNDKVAQVVSSPSCGEGYWMAVYQSENFDIEGLFFKAVLPGIYYVEKGLGGLEIKLSSPFRISK</sequence>
<gene>
    <name evidence="8" type="ORF">HMPREF1534_00391</name>
</gene>
<feature type="active site" evidence="5">
    <location>
        <position position="314"/>
    </location>
</feature>
<comment type="cofactor">
    <cofactor evidence="1">
        <name>Ca(2+)</name>
        <dbReference type="ChEBI" id="CHEBI:29108"/>
    </cofactor>
</comment>
<feature type="domain" description="Polysaccharide lyase 8 N-terminal alpha-helical" evidence="7">
    <location>
        <begin position="89"/>
        <end position="333"/>
    </location>
</feature>
<dbReference type="GeneID" id="60063536"/>
<dbReference type="HOGENOM" id="CLU_004172_2_1_10"/>
<dbReference type="CDD" id="cd01083">
    <property type="entry name" value="GAG_Lyase"/>
    <property type="match status" value="1"/>
</dbReference>
<dbReference type="PATRIC" id="fig|1121098.3.peg.395"/>
<dbReference type="OrthoDB" id="6394136at2"/>